<proteinExistence type="predicted"/>
<feature type="transmembrane region" description="Helical" evidence="1">
    <location>
        <begin position="75"/>
        <end position="99"/>
    </location>
</feature>
<keyword evidence="1" id="KW-0472">Membrane</keyword>
<dbReference type="KEGG" id="bkw:BkAM31D_02805"/>
<organism evidence="3 4">
    <name type="scientific">Halalkalibacter krulwichiae</name>
    <dbReference type="NCBI Taxonomy" id="199441"/>
    <lineage>
        <taxon>Bacteria</taxon>
        <taxon>Bacillati</taxon>
        <taxon>Bacillota</taxon>
        <taxon>Bacilli</taxon>
        <taxon>Bacillales</taxon>
        <taxon>Bacillaceae</taxon>
        <taxon>Halalkalibacter</taxon>
    </lineage>
</organism>
<dbReference type="RefSeq" id="WP_066158061.1">
    <property type="nucleotide sequence ID" value="NZ_CP020814.1"/>
</dbReference>
<keyword evidence="1" id="KW-0812">Transmembrane</keyword>
<evidence type="ECO:0000256" key="1">
    <source>
        <dbReference type="SAM" id="Phobius"/>
    </source>
</evidence>
<feature type="domain" description="DUF1468" evidence="2">
    <location>
        <begin position="9"/>
        <end position="133"/>
    </location>
</feature>
<gene>
    <name evidence="3" type="ORF">BkAM31D_02805</name>
</gene>
<dbReference type="Pfam" id="PF07331">
    <property type="entry name" value="TctB"/>
    <property type="match status" value="1"/>
</dbReference>
<evidence type="ECO:0000313" key="3">
    <source>
        <dbReference type="EMBL" id="ARK28871.1"/>
    </source>
</evidence>
<dbReference type="AlphaFoldDB" id="A0A1X9MBC2"/>
<feature type="transmembrane region" description="Helical" evidence="1">
    <location>
        <begin position="35"/>
        <end position="54"/>
    </location>
</feature>
<keyword evidence="1" id="KW-1133">Transmembrane helix</keyword>
<dbReference type="STRING" id="199441.BkAM31D_02805"/>
<reference evidence="3 4" key="1">
    <citation type="submission" date="2017-04" db="EMBL/GenBank/DDBJ databases">
        <title>Bacillus krulwichiae AM31D Genome sequencing and assembly.</title>
        <authorList>
            <person name="Krulwich T.A."/>
            <person name="Anastor L."/>
            <person name="Ehrlich R."/>
            <person name="Ehrlich G.D."/>
            <person name="Janto B."/>
        </authorList>
    </citation>
    <scope>NUCLEOTIDE SEQUENCE [LARGE SCALE GENOMIC DNA]</scope>
    <source>
        <strain evidence="3 4">AM31D</strain>
    </source>
</reference>
<dbReference type="Proteomes" id="UP000193006">
    <property type="component" value="Chromosome"/>
</dbReference>
<dbReference type="InterPro" id="IPR009936">
    <property type="entry name" value="DUF1468"/>
</dbReference>
<evidence type="ECO:0000313" key="4">
    <source>
        <dbReference type="Proteomes" id="UP000193006"/>
    </source>
</evidence>
<name>A0A1X9MBC2_9BACI</name>
<feature type="transmembrane region" description="Helical" evidence="1">
    <location>
        <begin position="105"/>
        <end position="124"/>
    </location>
</feature>
<sequence>MTRGTSLCLFIVALFCIHQGIVRYGFWENNMPGSGFLPVVACVILAVCSCYIFVKNGKQTIVFKKKHLYPVIGSVLLIGSIQFLGMILSILIFMIVWLVVIEKFLFSRAAIYGIATTLLIYFIFKVSLNVRLPEGIIGI</sequence>
<keyword evidence="4" id="KW-1185">Reference proteome</keyword>
<accession>A0A1X9MBC2</accession>
<dbReference type="EMBL" id="CP020814">
    <property type="protein sequence ID" value="ARK28871.1"/>
    <property type="molecule type" value="Genomic_DNA"/>
</dbReference>
<protein>
    <submittedName>
        <fullName evidence="3">Tripartite tricarboxylate transporter TctB family protein</fullName>
    </submittedName>
</protein>
<evidence type="ECO:0000259" key="2">
    <source>
        <dbReference type="Pfam" id="PF07331"/>
    </source>
</evidence>